<name>A0A4R2JWY0_9PSEU</name>
<gene>
    <name evidence="2" type="ORF">EV192_101777</name>
</gene>
<evidence type="ECO:0000313" key="2">
    <source>
        <dbReference type="EMBL" id="TCO64993.1"/>
    </source>
</evidence>
<organism evidence="2 3">
    <name type="scientific">Actinocrispum wychmicini</name>
    <dbReference type="NCBI Taxonomy" id="1213861"/>
    <lineage>
        <taxon>Bacteria</taxon>
        <taxon>Bacillati</taxon>
        <taxon>Actinomycetota</taxon>
        <taxon>Actinomycetes</taxon>
        <taxon>Pseudonocardiales</taxon>
        <taxon>Pseudonocardiaceae</taxon>
        <taxon>Actinocrispum</taxon>
    </lineage>
</organism>
<dbReference type="InterPro" id="IPR048576">
    <property type="entry name" value="Rv2175c_wHTH"/>
</dbReference>
<proteinExistence type="predicted"/>
<protein>
    <recommendedName>
        <fullName evidence="1">DNA-binding protein Rv2175c wHTH domain-containing protein</fullName>
    </recommendedName>
</protein>
<keyword evidence="3" id="KW-1185">Reference proteome</keyword>
<dbReference type="EMBL" id="SLWS01000001">
    <property type="protein sequence ID" value="TCO64993.1"/>
    <property type="molecule type" value="Genomic_DNA"/>
</dbReference>
<evidence type="ECO:0000259" key="1">
    <source>
        <dbReference type="Pfam" id="PF21531"/>
    </source>
</evidence>
<dbReference type="GO" id="GO:0003677">
    <property type="term" value="F:DNA binding"/>
    <property type="evidence" value="ECO:0007669"/>
    <property type="project" value="InterPro"/>
</dbReference>
<reference evidence="2 3" key="1">
    <citation type="submission" date="2019-03" db="EMBL/GenBank/DDBJ databases">
        <title>Genomic Encyclopedia of Type Strains, Phase IV (KMG-IV): sequencing the most valuable type-strain genomes for metagenomic binning, comparative biology and taxonomic classification.</title>
        <authorList>
            <person name="Goeker M."/>
        </authorList>
    </citation>
    <scope>NUCLEOTIDE SEQUENCE [LARGE SCALE GENOMIC DNA]</scope>
    <source>
        <strain evidence="2 3">DSM 45934</strain>
    </source>
</reference>
<accession>A0A4R2JWY0</accession>
<dbReference type="RefSeq" id="WP_341770836.1">
    <property type="nucleotide sequence ID" value="NZ_SLWS01000001.1"/>
</dbReference>
<evidence type="ECO:0000313" key="3">
    <source>
        <dbReference type="Proteomes" id="UP000295680"/>
    </source>
</evidence>
<feature type="domain" description="DNA-binding protein Rv2175c wHTH" evidence="1">
    <location>
        <begin position="14"/>
        <end position="55"/>
    </location>
</feature>
<dbReference type="Proteomes" id="UP000295680">
    <property type="component" value="Unassembled WGS sequence"/>
</dbReference>
<dbReference type="AlphaFoldDB" id="A0A4R2JWY0"/>
<comment type="caution">
    <text evidence="2">The sequence shown here is derived from an EMBL/GenBank/DDBJ whole genome shotgun (WGS) entry which is preliminary data.</text>
</comment>
<sequence>MKTTKNTIPVDSRVWLSIPEVAWILGVDESRVCQLIRVGVLPVAKRRSRMVVPAHALAHLAVADNGTPDPLTGGRP</sequence>
<dbReference type="Pfam" id="PF21531">
    <property type="entry name" value="Rv2175c_wHTH"/>
    <property type="match status" value="1"/>
</dbReference>